<dbReference type="Proteomes" id="UP000324800">
    <property type="component" value="Unassembled WGS sequence"/>
</dbReference>
<reference evidence="2 3" key="1">
    <citation type="submission" date="2019-03" db="EMBL/GenBank/DDBJ databases">
        <title>Single cell metagenomics reveals metabolic interactions within the superorganism composed of flagellate Streblomastix strix and complex community of Bacteroidetes bacteria on its surface.</title>
        <authorList>
            <person name="Treitli S.C."/>
            <person name="Kolisko M."/>
            <person name="Husnik F."/>
            <person name="Keeling P."/>
            <person name="Hampl V."/>
        </authorList>
    </citation>
    <scope>NUCLEOTIDE SEQUENCE [LARGE SCALE GENOMIC DNA]</scope>
    <source>
        <strain evidence="2">ST1C</strain>
    </source>
</reference>
<evidence type="ECO:0000259" key="1">
    <source>
        <dbReference type="Pfam" id="PF16092"/>
    </source>
</evidence>
<comment type="caution">
    <text evidence="2">The sequence shown here is derived from an EMBL/GenBank/DDBJ whole genome shotgun (WGS) entry which is preliminary data.</text>
</comment>
<dbReference type="PANTHER" id="PTHR21178:SF8">
    <property type="entry name" value="CILIA- AND FLAGELLA-ASSOCIATED PROTEIN 61"/>
    <property type="match status" value="1"/>
</dbReference>
<feature type="domain" description="Cilia- and flagella-associated protein 61 N-terminal" evidence="1">
    <location>
        <begin position="3"/>
        <end position="285"/>
    </location>
</feature>
<organism evidence="2 3">
    <name type="scientific">Streblomastix strix</name>
    <dbReference type="NCBI Taxonomy" id="222440"/>
    <lineage>
        <taxon>Eukaryota</taxon>
        <taxon>Metamonada</taxon>
        <taxon>Preaxostyla</taxon>
        <taxon>Oxymonadida</taxon>
        <taxon>Streblomastigidae</taxon>
        <taxon>Streblomastix</taxon>
    </lineage>
</organism>
<gene>
    <name evidence="2" type="ORF">EZS28_010413</name>
</gene>
<accession>A0A5J4WIA1</accession>
<evidence type="ECO:0000313" key="3">
    <source>
        <dbReference type="Proteomes" id="UP000324800"/>
    </source>
</evidence>
<keyword evidence="2" id="KW-0966">Cell projection</keyword>
<dbReference type="OrthoDB" id="6120465at2759"/>
<proteinExistence type="predicted"/>
<dbReference type="Pfam" id="PF16092">
    <property type="entry name" value="CFAP61_N"/>
    <property type="match status" value="1"/>
</dbReference>
<protein>
    <submittedName>
        <fullName evidence="2">Putative cilia-and flagella-associated protein 61</fullName>
    </submittedName>
</protein>
<keyword evidence="2" id="KW-0282">Flagellum</keyword>
<feature type="non-terminal residue" evidence="2">
    <location>
        <position position="421"/>
    </location>
</feature>
<dbReference type="AlphaFoldDB" id="A0A5J4WIA1"/>
<keyword evidence="2" id="KW-0969">Cilium</keyword>
<dbReference type="InterPro" id="IPR032151">
    <property type="entry name" value="CFAP61_N"/>
</dbReference>
<sequence>MELRRALAEDAPLVAALMEKDSAYIERIYPQVNLNKSITNNLISAVALIGGNAVGFASFSDYPNNAVASDPSLIRTWTSWLFTNFSVNVSAQDSLWLVLAACNLFNQKPVIVDDELQKPNRIPPPSNDGDILNTIIRSLFASLPDFNNVFIYVPPEAVGDVQLLPWLLQKDKFEYLKCKTQDPLASSCRIIFYHRFQLIPELIIRKATVEDNDDLVPIFNEQNMNLDERGGEYSLAHAIETQNDVNMTLVAEYEGHAIGLISLTSNADVQSLQSYFQIGEYDNFVDETGSPNAVCITMFCLKAEFEHRSIDFIKAVFDNYPDCLFLFLTVSHSLPEFPLLVHFNKVPPRPRTNYAHALYVVTKHAHMGTTLNVQPVSIDDANDLAQYIGGLRDATGMTELLNICLGDHVIQAPKLQLKTKG</sequence>
<name>A0A5J4WIA1_9EUKA</name>
<dbReference type="EMBL" id="SNRW01002056">
    <property type="protein sequence ID" value="KAA6394059.1"/>
    <property type="molecule type" value="Genomic_DNA"/>
</dbReference>
<evidence type="ECO:0000313" key="2">
    <source>
        <dbReference type="EMBL" id="KAA6394059.1"/>
    </source>
</evidence>
<dbReference type="PANTHER" id="PTHR21178">
    <property type="entry name" value="CILIA- AND FLAGELLA-ASSOCIATED PROTEIN 61"/>
    <property type="match status" value="1"/>
</dbReference>
<dbReference type="InterPro" id="IPR038884">
    <property type="entry name" value="CFAP61"/>
</dbReference>